<evidence type="ECO:0000256" key="6">
    <source>
        <dbReference type="SAM" id="Phobius"/>
    </source>
</evidence>
<dbReference type="Gene3D" id="1.20.1070.10">
    <property type="entry name" value="Rhodopsin 7-helix transmembrane proteins"/>
    <property type="match status" value="2"/>
</dbReference>
<dbReference type="Proteomes" id="UP001519460">
    <property type="component" value="Unassembled WGS sequence"/>
</dbReference>
<feature type="transmembrane region" description="Helical" evidence="6">
    <location>
        <begin position="264"/>
        <end position="284"/>
    </location>
</feature>
<dbReference type="InterPro" id="IPR017452">
    <property type="entry name" value="GPCR_Rhodpsn_7TM"/>
</dbReference>
<comment type="subcellular location">
    <subcellularLocation>
        <location evidence="1">Membrane</location>
    </subcellularLocation>
</comment>
<evidence type="ECO:0000256" key="1">
    <source>
        <dbReference type="ARBA" id="ARBA00004370"/>
    </source>
</evidence>
<dbReference type="GO" id="GO:0016020">
    <property type="term" value="C:membrane"/>
    <property type="evidence" value="ECO:0007669"/>
    <property type="project" value="UniProtKB-SubCell"/>
</dbReference>
<dbReference type="PANTHER" id="PTHR46641">
    <property type="entry name" value="FMRFAMIDE RECEPTOR-RELATED"/>
    <property type="match status" value="1"/>
</dbReference>
<dbReference type="PANTHER" id="PTHR46641:SF2">
    <property type="entry name" value="FMRFAMIDE RECEPTOR"/>
    <property type="match status" value="1"/>
</dbReference>
<evidence type="ECO:0000259" key="8">
    <source>
        <dbReference type="PROSITE" id="PS50262"/>
    </source>
</evidence>
<evidence type="ECO:0000313" key="9">
    <source>
        <dbReference type="EMBL" id="KAK7489858.1"/>
    </source>
</evidence>
<keyword evidence="3 6" id="KW-1133">Transmembrane helix</keyword>
<proteinExistence type="predicted"/>
<keyword evidence="2 6" id="KW-0812">Transmembrane</keyword>
<feature type="signal peptide" evidence="7">
    <location>
        <begin position="1"/>
        <end position="23"/>
    </location>
</feature>
<dbReference type="SUPFAM" id="SSF81321">
    <property type="entry name" value="Family A G protein-coupled receptor-like"/>
    <property type="match status" value="1"/>
</dbReference>
<evidence type="ECO:0000256" key="4">
    <source>
        <dbReference type="ARBA" id="ARBA00023136"/>
    </source>
</evidence>
<evidence type="ECO:0000256" key="5">
    <source>
        <dbReference type="SAM" id="MobiDB-lite"/>
    </source>
</evidence>
<organism evidence="9 10">
    <name type="scientific">Batillaria attramentaria</name>
    <dbReference type="NCBI Taxonomy" id="370345"/>
    <lineage>
        <taxon>Eukaryota</taxon>
        <taxon>Metazoa</taxon>
        <taxon>Spiralia</taxon>
        <taxon>Lophotrochozoa</taxon>
        <taxon>Mollusca</taxon>
        <taxon>Gastropoda</taxon>
        <taxon>Caenogastropoda</taxon>
        <taxon>Sorbeoconcha</taxon>
        <taxon>Cerithioidea</taxon>
        <taxon>Batillariidae</taxon>
        <taxon>Batillaria</taxon>
    </lineage>
</organism>
<dbReference type="PRINTS" id="PR00237">
    <property type="entry name" value="GPCRRHODOPSN"/>
</dbReference>
<accession>A0ABD0KSL0</accession>
<feature type="chain" id="PRO_5044774176" description="G-protein coupled receptors family 1 profile domain-containing protein" evidence="7">
    <location>
        <begin position="24"/>
        <end position="515"/>
    </location>
</feature>
<gene>
    <name evidence="9" type="ORF">BaRGS_00018880</name>
</gene>
<evidence type="ECO:0000256" key="7">
    <source>
        <dbReference type="SAM" id="SignalP"/>
    </source>
</evidence>
<feature type="compositionally biased region" description="Polar residues" evidence="5">
    <location>
        <begin position="496"/>
        <end position="506"/>
    </location>
</feature>
<dbReference type="AlphaFoldDB" id="A0ABD0KSL0"/>
<feature type="transmembrane region" description="Helical" evidence="6">
    <location>
        <begin position="231"/>
        <end position="252"/>
    </location>
</feature>
<feature type="region of interest" description="Disordered" evidence="5">
    <location>
        <begin position="485"/>
        <end position="515"/>
    </location>
</feature>
<evidence type="ECO:0000256" key="3">
    <source>
        <dbReference type="ARBA" id="ARBA00022989"/>
    </source>
</evidence>
<evidence type="ECO:0000256" key="2">
    <source>
        <dbReference type="ARBA" id="ARBA00022692"/>
    </source>
</evidence>
<protein>
    <recommendedName>
        <fullName evidence="8">G-protein coupled receptors family 1 profile domain-containing protein</fullName>
    </recommendedName>
</protein>
<dbReference type="InterPro" id="IPR000276">
    <property type="entry name" value="GPCR_Rhodpsn"/>
</dbReference>
<reference evidence="9 10" key="1">
    <citation type="journal article" date="2023" name="Sci. Data">
        <title>Genome assembly of the Korean intertidal mud-creeper Batillaria attramentaria.</title>
        <authorList>
            <person name="Patra A.K."/>
            <person name="Ho P.T."/>
            <person name="Jun S."/>
            <person name="Lee S.J."/>
            <person name="Kim Y."/>
            <person name="Won Y.J."/>
        </authorList>
    </citation>
    <scope>NUCLEOTIDE SEQUENCE [LARGE SCALE GENOMIC DNA]</scope>
    <source>
        <strain evidence="9">Wonlab-2016</strain>
    </source>
</reference>
<comment type="caution">
    <text evidence="9">The sequence shown here is derived from an EMBL/GenBank/DDBJ whole genome shotgun (WGS) entry which is preliminary data.</text>
</comment>
<feature type="compositionally biased region" description="Low complexity" evidence="5">
    <location>
        <begin position="485"/>
        <end position="495"/>
    </location>
</feature>
<sequence length="515" mass="56044">MQFAGRLTVLPMYLAAMFSRAGGGVLNLTTEWNSRDITTQSVLSIGTQESLDAANGTEDSWDFANGTQHLLPSVNGTRTFDFSGNTTEDVLAVLNGTQGALDFVNGTDNVDLANGTQKKRNETHGPLTLVNGTLGSVNGTDSVDLASGTRDVNGTRGLLALVNGTNDAHANETQDVLDVFGGATDEEDSDGSTRPTDDSGCLVLSSIPQYRQSANSVLDPDIVYRIMRPQLILAFIVVVLGMVGNVINMVVFSKLGLRERINLCLFWLACADFFSLVHHIFVYGENTYQLTNGALRMVVFNYHLIYVSAFRSISYYMSAVISVERCICITKPLQAKLLLNNKPTVAAIVLGSLFLLGSETFQAFQFHMRVLYIVLPGYNVNFSFCFKNFSVGNLAVFVTGDLRSVQNLVFMLSNFLVLVNSSVNIIVYYRYGSRYREQFQSTFLCRGRNQSAAAGARPLTATAPNPQRKRIAAQKVGGLAQLSSISSQETSLSSENVSNSTETAQASPEEVKMST</sequence>
<feature type="domain" description="G-protein coupled receptors family 1 profile" evidence="8">
    <location>
        <begin position="244"/>
        <end position="515"/>
    </location>
</feature>
<keyword evidence="4 6" id="KW-0472">Membrane</keyword>
<keyword evidence="10" id="KW-1185">Reference proteome</keyword>
<dbReference type="EMBL" id="JACVVK020000133">
    <property type="protein sequence ID" value="KAK7489858.1"/>
    <property type="molecule type" value="Genomic_DNA"/>
</dbReference>
<evidence type="ECO:0000313" key="10">
    <source>
        <dbReference type="Proteomes" id="UP001519460"/>
    </source>
</evidence>
<feature type="transmembrane region" description="Helical" evidence="6">
    <location>
        <begin position="408"/>
        <end position="429"/>
    </location>
</feature>
<feature type="transmembrane region" description="Helical" evidence="6">
    <location>
        <begin position="304"/>
        <end position="323"/>
    </location>
</feature>
<keyword evidence="7" id="KW-0732">Signal</keyword>
<dbReference type="InterPro" id="IPR052954">
    <property type="entry name" value="GPCR-Ligand_Int"/>
</dbReference>
<dbReference type="PROSITE" id="PS50262">
    <property type="entry name" value="G_PROTEIN_RECEP_F1_2"/>
    <property type="match status" value="1"/>
</dbReference>
<name>A0ABD0KSL0_9CAEN</name>